<name>A0A2J0KVQ0_9BACT</name>
<dbReference type="Gene3D" id="1.10.287.610">
    <property type="entry name" value="Helix hairpin bin"/>
    <property type="match status" value="1"/>
</dbReference>
<dbReference type="GO" id="GO:0003735">
    <property type="term" value="F:structural constituent of ribosome"/>
    <property type="evidence" value="ECO:0007669"/>
    <property type="project" value="InterPro"/>
</dbReference>
<proteinExistence type="inferred from homology"/>
<evidence type="ECO:0000256" key="6">
    <source>
        <dbReference type="SAM" id="MobiDB-lite"/>
    </source>
</evidence>
<keyword evidence="2 5" id="KW-0689">Ribosomal protein</keyword>
<dbReference type="GO" id="GO:0006412">
    <property type="term" value="P:translation"/>
    <property type="evidence" value="ECO:0007669"/>
    <property type="project" value="UniProtKB-UniRule"/>
</dbReference>
<evidence type="ECO:0000256" key="2">
    <source>
        <dbReference type="ARBA" id="ARBA00022980"/>
    </source>
</evidence>
<dbReference type="CDD" id="cd01425">
    <property type="entry name" value="RPS2"/>
    <property type="match status" value="1"/>
</dbReference>
<dbReference type="PANTHER" id="PTHR12534:SF0">
    <property type="entry name" value="SMALL RIBOSOMAL SUBUNIT PROTEIN US2M"/>
    <property type="match status" value="1"/>
</dbReference>
<dbReference type="PANTHER" id="PTHR12534">
    <property type="entry name" value="30S RIBOSOMAL PROTEIN S2 PROKARYOTIC AND ORGANELLAR"/>
    <property type="match status" value="1"/>
</dbReference>
<dbReference type="Pfam" id="PF00318">
    <property type="entry name" value="Ribosomal_S2"/>
    <property type="match status" value="1"/>
</dbReference>
<dbReference type="GO" id="GO:0022627">
    <property type="term" value="C:cytosolic small ribosomal subunit"/>
    <property type="evidence" value="ECO:0007669"/>
    <property type="project" value="TreeGrafter"/>
</dbReference>
<feature type="compositionally biased region" description="Basic residues" evidence="6">
    <location>
        <begin position="266"/>
        <end position="277"/>
    </location>
</feature>
<evidence type="ECO:0000256" key="1">
    <source>
        <dbReference type="ARBA" id="ARBA00006242"/>
    </source>
</evidence>
<dbReference type="NCBIfam" id="TIGR01011">
    <property type="entry name" value="rpsB_bact"/>
    <property type="match status" value="1"/>
</dbReference>
<dbReference type="AlphaFoldDB" id="A0A2J0KVQ0"/>
<dbReference type="InterPro" id="IPR005706">
    <property type="entry name" value="Ribosomal_uS2_bac/mit/plastid"/>
</dbReference>
<evidence type="ECO:0000256" key="3">
    <source>
        <dbReference type="ARBA" id="ARBA00023274"/>
    </source>
</evidence>
<dbReference type="EMBL" id="PEWV01000060">
    <property type="protein sequence ID" value="PIU41404.1"/>
    <property type="molecule type" value="Genomic_DNA"/>
</dbReference>
<evidence type="ECO:0000256" key="5">
    <source>
        <dbReference type="HAMAP-Rule" id="MF_00291"/>
    </source>
</evidence>
<dbReference type="SUPFAM" id="SSF52313">
    <property type="entry name" value="Ribosomal protein S2"/>
    <property type="match status" value="1"/>
</dbReference>
<dbReference type="HAMAP" id="MF_00291_B">
    <property type="entry name" value="Ribosomal_uS2_B"/>
    <property type="match status" value="1"/>
</dbReference>
<organism evidence="7 8">
    <name type="scientific">Candidatus Aquitaenariimonas noxiae</name>
    <dbReference type="NCBI Taxonomy" id="1974741"/>
    <lineage>
        <taxon>Bacteria</taxon>
        <taxon>Pseudomonadati</taxon>
        <taxon>Candidatus Omnitrophota</taxon>
        <taxon>Candidatus Aquitaenariimonas</taxon>
    </lineage>
</organism>
<dbReference type="InterPro" id="IPR023591">
    <property type="entry name" value="Ribosomal_uS2_flav_dom_sf"/>
</dbReference>
<keyword evidence="3 5" id="KW-0687">Ribonucleoprotein</keyword>
<dbReference type="InterPro" id="IPR018130">
    <property type="entry name" value="Ribosomal_uS2_CS"/>
</dbReference>
<dbReference type="PROSITE" id="PS00962">
    <property type="entry name" value="RIBOSOMAL_S2_1"/>
    <property type="match status" value="1"/>
</dbReference>
<dbReference type="InterPro" id="IPR001865">
    <property type="entry name" value="Ribosomal_uS2"/>
</dbReference>
<feature type="region of interest" description="Disordered" evidence="6">
    <location>
        <begin position="257"/>
        <end position="277"/>
    </location>
</feature>
<gene>
    <name evidence="5 7" type="primary">rpsB</name>
    <name evidence="7" type="ORF">COS99_05960</name>
</gene>
<accession>A0A2J0KVQ0</accession>
<evidence type="ECO:0000313" key="7">
    <source>
        <dbReference type="EMBL" id="PIU41404.1"/>
    </source>
</evidence>
<protein>
    <recommendedName>
        <fullName evidence="4 5">Small ribosomal subunit protein uS2</fullName>
    </recommendedName>
</protein>
<dbReference type="Proteomes" id="UP000230052">
    <property type="component" value="Unassembled WGS sequence"/>
</dbReference>
<comment type="caution">
    <text evidence="7">The sequence shown here is derived from an EMBL/GenBank/DDBJ whole genome shotgun (WGS) entry which is preliminary data.</text>
</comment>
<reference evidence="7 8" key="1">
    <citation type="submission" date="2017-09" db="EMBL/GenBank/DDBJ databases">
        <title>Depth-based differentiation of microbial function through sediment-hosted aquifers and enrichment of novel symbionts in the deep terrestrial subsurface.</title>
        <authorList>
            <person name="Probst A.J."/>
            <person name="Ladd B."/>
            <person name="Jarett J.K."/>
            <person name="Geller-Mcgrath D.E."/>
            <person name="Sieber C.M."/>
            <person name="Emerson J.B."/>
            <person name="Anantharaman K."/>
            <person name="Thomas B.C."/>
            <person name="Malmstrom R."/>
            <person name="Stieglmeier M."/>
            <person name="Klingl A."/>
            <person name="Woyke T."/>
            <person name="Ryan C.M."/>
            <person name="Banfield J.F."/>
        </authorList>
    </citation>
    <scope>NUCLEOTIDE SEQUENCE [LARGE SCALE GENOMIC DNA]</scope>
    <source>
        <strain evidence="7">CG07_land_8_20_14_0_80_42_15</strain>
    </source>
</reference>
<dbReference type="PRINTS" id="PR00395">
    <property type="entry name" value="RIBOSOMALS2"/>
</dbReference>
<sequence>MKQLLEAGVHFGHQTNRWNPKMSKYIFGEKNGIYIVDLQKTLEGIRKATSLIKSVASRGEYILIVGTKKQAKAIVRDHAVRCGMPYVVERWLGGTLTNFMTIRKSVKRLEELESLKASGTYALLTKKEQAQIAKELEKLLKNLEGIRNMLRLPGAVFVIDSKNEDIAVKEANRLLIPVVGLVDTNSDPDRVDCVVPGNDDAMKSIELISRVIADSAIEGRQQFLKGRKEADDKKEAAFVKADDVEIEKLIGEGTVKDDATKEERIKKKPAKKKTKTQ</sequence>
<evidence type="ECO:0000256" key="4">
    <source>
        <dbReference type="ARBA" id="ARBA00035256"/>
    </source>
</evidence>
<evidence type="ECO:0000313" key="8">
    <source>
        <dbReference type="Proteomes" id="UP000230052"/>
    </source>
</evidence>
<dbReference type="FunFam" id="1.10.287.610:FF:000001">
    <property type="entry name" value="30S ribosomal protein S2"/>
    <property type="match status" value="1"/>
</dbReference>
<comment type="similarity">
    <text evidence="1 5">Belongs to the universal ribosomal protein uS2 family.</text>
</comment>
<dbReference type="Gene3D" id="3.40.50.10490">
    <property type="entry name" value="Glucose-6-phosphate isomerase like protein, domain 1"/>
    <property type="match status" value="1"/>
</dbReference>